<protein>
    <submittedName>
        <fullName evidence="1">Uncharacterized protein</fullName>
    </submittedName>
</protein>
<dbReference type="AlphaFoldDB" id="A0AAN8K9Q1"/>
<comment type="caution">
    <text evidence="1">The sequence shown here is derived from an EMBL/GenBank/DDBJ whole genome shotgun (WGS) entry which is preliminary data.</text>
</comment>
<evidence type="ECO:0000313" key="2">
    <source>
        <dbReference type="Proteomes" id="UP001347796"/>
    </source>
</evidence>
<proteinExistence type="predicted"/>
<evidence type="ECO:0000313" key="1">
    <source>
        <dbReference type="EMBL" id="KAK6187219.1"/>
    </source>
</evidence>
<sequence>MGSYIMLDGDDWFEVLEEVLVIPDTVPDTVPETVPDTLPETVPEAVSEAVSDTTLEPEIIVVSDSDDDDEWLVSSDPFWYTRATPPSTPSTGDDDTEFIQRVRLG</sequence>
<dbReference type="Proteomes" id="UP001347796">
    <property type="component" value="Unassembled WGS sequence"/>
</dbReference>
<dbReference type="EMBL" id="JAZGQO010000004">
    <property type="protein sequence ID" value="KAK6187219.1"/>
    <property type="molecule type" value="Genomic_DNA"/>
</dbReference>
<name>A0AAN8K9Q1_PATCE</name>
<reference evidence="1 2" key="1">
    <citation type="submission" date="2024-01" db="EMBL/GenBank/DDBJ databases">
        <title>The genome of the rayed Mediterranean limpet Patella caerulea (Linnaeus, 1758).</title>
        <authorList>
            <person name="Anh-Thu Weber A."/>
            <person name="Halstead-Nussloch G."/>
        </authorList>
    </citation>
    <scope>NUCLEOTIDE SEQUENCE [LARGE SCALE GENOMIC DNA]</scope>
    <source>
        <strain evidence="1">AATW-2023a</strain>
        <tissue evidence="1">Whole specimen</tissue>
    </source>
</reference>
<accession>A0AAN8K9Q1</accession>
<keyword evidence="2" id="KW-1185">Reference proteome</keyword>
<organism evidence="1 2">
    <name type="scientific">Patella caerulea</name>
    <name type="common">Rayed Mediterranean limpet</name>
    <dbReference type="NCBI Taxonomy" id="87958"/>
    <lineage>
        <taxon>Eukaryota</taxon>
        <taxon>Metazoa</taxon>
        <taxon>Spiralia</taxon>
        <taxon>Lophotrochozoa</taxon>
        <taxon>Mollusca</taxon>
        <taxon>Gastropoda</taxon>
        <taxon>Patellogastropoda</taxon>
        <taxon>Patelloidea</taxon>
        <taxon>Patellidae</taxon>
        <taxon>Patella</taxon>
    </lineage>
</organism>
<gene>
    <name evidence="1" type="ORF">SNE40_005294</name>
</gene>